<evidence type="ECO:0000313" key="1">
    <source>
        <dbReference type="EMBL" id="KAB1069964.1"/>
    </source>
</evidence>
<dbReference type="Proteomes" id="UP000441523">
    <property type="component" value="Unassembled WGS sequence"/>
</dbReference>
<protein>
    <submittedName>
        <fullName evidence="1">Uncharacterized protein</fullName>
    </submittedName>
</protein>
<reference evidence="1 2" key="1">
    <citation type="submission" date="2019-09" db="EMBL/GenBank/DDBJ databases">
        <title>YIM 132548 draft genome.</title>
        <authorList>
            <person name="Jiang L."/>
        </authorList>
    </citation>
    <scope>NUCLEOTIDE SEQUENCE [LARGE SCALE GENOMIC DNA]</scope>
    <source>
        <strain evidence="1 2">YIM 132548</strain>
    </source>
</reference>
<sequence length="92" mass="10291">MKFDPAEMAHLRDLHCLTTDALGHLVYAGLTQPESEEYFALTRENGSDRREGETSLALNARRARYLALHHRMREAQIKARATSAAAQAPDTP</sequence>
<organism evidence="1 2">
    <name type="scientific">Methylobacterium planeticum</name>
    <dbReference type="NCBI Taxonomy" id="2615211"/>
    <lineage>
        <taxon>Bacteria</taxon>
        <taxon>Pseudomonadati</taxon>
        <taxon>Pseudomonadota</taxon>
        <taxon>Alphaproteobacteria</taxon>
        <taxon>Hyphomicrobiales</taxon>
        <taxon>Methylobacteriaceae</taxon>
        <taxon>Methylobacterium</taxon>
    </lineage>
</organism>
<comment type="caution">
    <text evidence="1">The sequence shown here is derived from an EMBL/GenBank/DDBJ whole genome shotgun (WGS) entry which is preliminary data.</text>
</comment>
<accession>A0A6N6MNI7</accession>
<evidence type="ECO:0000313" key="2">
    <source>
        <dbReference type="Proteomes" id="UP000441523"/>
    </source>
</evidence>
<name>A0A6N6MNI7_9HYPH</name>
<gene>
    <name evidence="1" type="ORF">F6X51_24320</name>
</gene>
<dbReference type="EMBL" id="VZZJ01000034">
    <property type="protein sequence ID" value="KAB1069964.1"/>
    <property type="molecule type" value="Genomic_DNA"/>
</dbReference>
<proteinExistence type="predicted"/>
<keyword evidence="2" id="KW-1185">Reference proteome</keyword>
<dbReference type="AlphaFoldDB" id="A0A6N6MNI7"/>